<dbReference type="GO" id="GO:0006979">
    <property type="term" value="P:response to oxidative stress"/>
    <property type="evidence" value="ECO:0007669"/>
    <property type="project" value="TreeGrafter"/>
</dbReference>
<dbReference type="Gene3D" id="3.40.50.970">
    <property type="match status" value="2"/>
</dbReference>
<evidence type="ECO:0000259" key="8">
    <source>
        <dbReference type="PROSITE" id="PS51379"/>
    </source>
</evidence>
<dbReference type="SUPFAM" id="SSF52518">
    <property type="entry name" value="Thiamin diphosphate-binding fold (THDP-binding)"/>
    <property type="match status" value="2"/>
</dbReference>
<dbReference type="EMBL" id="AP021857">
    <property type="protein sequence ID" value="BBO20814.1"/>
    <property type="molecule type" value="Genomic_DNA"/>
</dbReference>
<dbReference type="SUPFAM" id="SSF52922">
    <property type="entry name" value="TK C-terminal domain-like"/>
    <property type="match status" value="1"/>
</dbReference>
<keyword evidence="2" id="KW-0004">4Fe-4S</keyword>
<dbReference type="GO" id="GO:0030976">
    <property type="term" value="F:thiamine pyrophosphate binding"/>
    <property type="evidence" value="ECO:0007669"/>
    <property type="project" value="InterPro"/>
</dbReference>
<dbReference type="GO" id="GO:0051539">
    <property type="term" value="F:4 iron, 4 sulfur cluster binding"/>
    <property type="evidence" value="ECO:0007669"/>
    <property type="project" value="UniProtKB-KW"/>
</dbReference>
<evidence type="ECO:0000313" key="10">
    <source>
        <dbReference type="Proteomes" id="UP000662914"/>
    </source>
</evidence>
<dbReference type="Pfam" id="PF13370">
    <property type="entry name" value="Fer4_13"/>
    <property type="match status" value="1"/>
</dbReference>
<dbReference type="Pfam" id="PF01855">
    <property type="entry name" value="POR_N"/>
    <property type="match status" value="1"/>
</dbReference>
<dbReference type="PROSITE" id="PS00198">
    <property type="entry name" value="4FE4S_FER_1"/>
    <property type="match status" value="2"/>
</dbReference>
<dbReference type="SUPFAM" id="SSF54862">
    <property type="entry name" value="4Fe-4S ferredoxins"/>
    <property type="match status" value="1"/>
</dbReference>
<keyword evidence="3" id="KW-0479">Metal-binding</keyword>
<dbReference type="Pfam" id="PF17147">
    <property type="entry name" value="PFOR_II"/>
    <property type="match status" value="1"/>
</dbReference>
<dbReference type="InterPro" id="IPR017900">
    <property type="entry name" value="4Fe4S_Fe_S_CS"/>
</dbReference>
<dbReference type="Gene3D" id="3.40.50.920">
    <property type="match status" value="1"/>
</dbReference>
<dbReference type="Gene3D" id="3.40.920.10">
    <property type="entry name" value="Pyruvate-ferredoxin oxidoreductase, PFOR, domain III"/>
    <property type="match status" value="1"/>
</dbReference>
<keyword evidence="1" id="KW-0813">Transport</keyword>
<feature type="domain" description="4Fe-4S ferredoxin-type" evidence="8">
    <location>
        <begin position="794"/>
        <end position="824"/>
    </location>
</feature>
<feature type="domain" description="4Fe-4S ferredoxin-type" evidence="8">
    <location>
        <begin position="928"/>
        <end position="957"/>
    </location>
</feature>
<dbReference type="Pfam" id="PF01558">
    <property type="entry name" value="POR"/>
    <property type="match status" value="1"/>
</dbReference>
<reference evidence="9" key="1">
    <citation type="journal article" name="DNA Res.">
        <title>The physiological potential of anammox bacteria as revealed by their core genome structure.</title>
        <authorList>
            <person name="Okubo T."/>
            <person name="Toyoda A."/>
            <person name="Fukuhara K."/>
            <person name="Uchiyama I."/>
            <person name="Harigaya Y."/>
            <person name="Kuroiwa M."/>
            <person name="Suzuki T."/>
            <person name="Murakami Y."/>
            <person name="Suwa Y."/>
            <person name="Takami H."/>
        </authorList>
    </citation>
    <scope>NUCLEOTIDE SEQUENCE</scope>
    <source>
        <strain evidence="9">317325-3</strain>
    </source>
</reference>
<dbReference type="PROSITE" id="PS51379">
    <property type="entry name" value="4FE4S_FER_2"/>
    <property type="match status" value="2"/>
</dbReference>
<keyword evidence="6" id="KW-0408">Iron</keyword>
<dbReference type="GO" id="GO:0044281">
    <property type="term" value="P:small molecule metabolic process"/>
    <property type="evidence" value="ECO:0007669"/>
    <property type="project" value="UniProtKB-ARBA"/>
</dbReference>
<evidence type="ECO:0000256" key="1">
    <source>
        <dbReference type="ARBA" id="ARBA00022448"/>
    </source>
</evidence>
<dbReference type="InterPro" id="IPR019752">
    <property type="entry name" value="Pyrv/ketoisovalerate_OxRed_cat"/>
</dbReference>
<dbReference type="InterPro" id="IPR029061">
    <property type="entry name" value="THDP-binding"/>
</dbReference>
<dbReference type="InterPro" id="IPR033412">
    <property type="entry name" value="PFOR_II"/>
</dbReference>
<gene>
    <name evidence="9" type="ORF">DSYM_15130</name>
</gene>
<evidence type="ECO:0000256" key="4">
    <source>
        <dbReference type="ARBA" id="ARBA00022982"/>
    </source>
</evidence>
<dbReference type="Pfam" id="PF02775">
    <property type="entry name" value="TPP_enzyme_C"/>
    <property type="match status" value="1"/>
</dbReference>
<dbReference type="InterPro" id="IPR002880">
    <property type="entry name" value="Pyrv_Fd/Flavodoxin_OxRdtase_N"/>
</dbReference>
<organism evidence="9 10">
    <name type="scientific">Candidatus Desulfobacillus denitrificans</name>
    <dbReference type="NCBI Taxonomy" id="2608985"/>
    <lineage>
        <taxon>Bacteria</taxon>
        <taxon>Pseudomonadati</taxon>
        <taxon>Pseudomonadota</taxon>
        <taxon>Betaproteobacteria</taxon>
        <taxon>Candidatus Desulfobacillus</taxon>
    </lineage>
</organism>
<protein>
    <submittedName>
        <fullName evidence="9">Pyruvate ferredoxin oxidoreductase</fullName>
    </submittedName>
</protein>
<dbReference type="InterPro" id="IPR011766">
    <property type="entry name" value="TPP_enzyme_TPP-bd"/>
</dbReference>
<evidence type="ECO:0000256" key="6">
    <source>
        <dbReference type="ARBA" id="ARBA00023004"/>
    </source>
</evidence>
<evidence type="ECO:0000313" key="9">
    <source>
        <dbReference type="EMBL" id="BBO20814.1"/>
    </source>
</evidence>
<sequence>MLKKLMEYKLFETAPGAGKDKTQVKYPGVRDAVDGNTAVIHVEREASDAAGAYPITPSTQMGEYWAEASAAGHLNISDRPLIFIEPESEHAAAGVTAGMSMTGLRAVNFSSGQGVAFMHESLYAAVGKRLPYVLNMGCRAITKASLNVHAGHDDYHCIDDTGFIQVMAKDAQGAADLNLIARKAAELSLTPAIVGQDGFLTTHLIESVRLPERELVAEYLGKPDDLIDTPTPAQAMLYGPKRRRVPAIWDVDVPLLSGSVQNQDAYMQAVAGQRPYFFDHIGDITDRCMAEYAELTGRQYKRVATYRCEDAEYLILGMGSMIVQAEAVADYLRETRKLKVGVVDLTLFRPFPGDLLGAILKGRKGVAVLERTDQPLAEDLPLMREVRATVTKCIENGACVAGDKPAYPGYAAYASAKDMPRLYSGCYGLGSRDMQPEALIGAVENMLPNAPQKKFFYLSVDFVRDTPANPKDEIHNQNILEAYPRIRELALRGSENPNLLPKDSITVRMHSVGGWGAITTGKNLAMTLYELLGWDIKANPKYGSEKKGQPTTYYLSAAPEPIRVNCEYVYVDVVLSPDPNVHEHSNPVAGLKKGGVFIVQSNRSAEDLWASFPLWMQKQIVDNDIRVFYLDAFQIAREEAGSADLQLRMQGIAFQGAFFAASPVMKNANLTEEKLFKAIEDQLQAKFGGKGKRVVDDNLRVVRRGFTELKEITEKSVGATRRSLREKAAGLPVMLKQMPEGDGKVADIHRFWEQTGSFYATGKGSDNLVDPFIGASLIPAATGVFRDMTQIRFEYPEWIAENCTACGNCYTECPDSAIPGLVSTVADVFNTAVTRVERGGRPTRYLRRAVRTLEKKLRGMIGGDAVSVRPLIDDAINAVVAEAPEAERQGLAEEFRLFRESLGDFQFGTTKPYWTQKEKKGKGAGGLFSITINPYTCKGCALCVKVCEDDALRMVPQTEESVERLRRDWNFWLDLPTTPKEYGRIDSLDEKIGALETLLLDKQNYGSMPCGDGACLGCGEKTAIHLFTGTVTALMQPRVEKHVAHLDELIGRLEKHIRMKLTESVDLSDTGAVLQAVNAAKDQDLTLASLAAKIMENKPSRPLDPAWVKWATQLIEKLKDLKWRYAEGPAKRGRAAMGIVNSTGCTSVWGSTYPFHPYPFPWTSHLFQDSPSVAMGIFEGHMAKMAEGFKAVRMAELELAGEYSAEKHEDFFRRFNWQQFSEGEWLLCPPVVSLGGDGAMYDIGFQNLSRALMSGMPIKVLVVDTQVYSNTGGQACTSGFISQISDMAPFGAAQRGKQETRKEISLIGMAHRTSYVMSGTIAHSNHLIESYIDGLNSRRPALFNIYAVCPPEHGIGDDKSVDQSKLAVEGRAYPLFRFDPDAGTTFSECVSLEGNPALEQDWPTYTLSYTDENGAAQKMELPMTFADFAATEGRFGKQFRKAPPETWNDDMVPVADFLKLAKDEREGKFPFIWATDQKNRLTRLLITEDLVRACEERLNFWKQLKDVAGLNRAEVDTGLLADQVRAELLAKITASLGVGGMGMPAANAPPHISTQGAAQGNAPAADGYEPVWVESPECTACDECTSIAPKVFVYNDQKQAIVVNPKGARFADIVKAAEKCTAGCLHPGTPWNMNEPGIEKLMARAAKYN</sequence>
<dbReference type="Gene3D" id="3.30.70.20">
    <property type="match status" value="3"/>
</dbReference>
<evidence type="ECO:0000256" key="2">
    <source>
        <dbReference type="ARBA" id="ARBA00022485"/>
    </source>
</evidence>
<dbReference type="PANTHER" id="PTHR32154:SF0">
    <property type="entry name" value="PYRUVATE-FLAVODOXIN OXIDOREDUCTASE-RELATED"/>
    <property type="match status" value="1"/>
</dbReference>
<dbReference type="GO" id="GO:0016903">
    <property type="term" value="F:oxidoreductase activity, acting on the aldehyde or oxo group of donors"/>
    <property type="evidence" value="ECO:0007669"/>
    <property type="project" value="InterPro"/>
</dbReference>
<keyword evidence="7" id="KW-0411">Iron-sulfur</keyword>
<dbReference type="Proteomes" id="UP000662914">
    <property type="component" value="Chromosome"/>
</dbReference>
<dbReference type="SUPFAM" id="SSF53323">
    <property type="entry name" value="Pyruvate-ferredoxin oxidoreductase, PFOR, domain III"/>
    <property type="match status" value="1"/>
</dbReference>
<dbReference type="GO" id="GO:0046872">
    <property type="term" value="F:metal ion binding"/>
    <property type="evidence" value="ECO:0007669"/>
    <property type="project" value="UniProtKB-KW"/>
</dbReference>
<dbReference type="InterPro" id="IPR017896">
    <property type="entry name" value="4Fe4S_Fe-S-bd"/>
</dbReference>
<name>A0A809SAC3_9PROT</name>
<accession>A0A809SAC3</accession>
<proteinExistence type="predicted"/>
<keyword evidence="4" id="KW-0249">Electron transport</keyword>
<evidence type="ECO:0000256" key="5">
    <source>
        <dbReference type="ARBA" id="ARBA00023002"/>
    </source>
</evidence>
<evidence type="ECO:0000256" key="7">
    <source>
        <dbReference type="ARBA" id="ARBA00023014"/>
    </source>
</evidence>
<dbReference type="PANTHER" id="PTHR32154">
    <property type="entry name" value="PYRUVATE-FLAVODOXIN OXIDOREDUCTASE-RELATED"/>
    <property type="match status" value="1"/>
</dbReference>
<keyword evidence="5" id="KW-0560">Oxidoreductase</keyword>
<dbReference type="InterPro" id="IPR009014">
    <property type="entry name" value="Transketo_C/PFOR_II"/>
</dbReference>
<dbReference type="InterPro" id="IPR002869">
    <property type="entry name" value="Pyrv_flavodox_OxRed_cen"/>
</dbReference>
<evidence type="ECO:0000256" key="3">
    <source>
        <dbReference type="ARBA" id="ARBA00022723"/>
    </source>
</evidence>
<dbReference type="CDD" id="cd07034">
    <property type="entry name" value="TPP_PYR_PFOR_IOR-alpha_like"/>
    <property type="match status" value="1"/>
</dbReference>
<keyword evidence="9" id="KW-0670">Pyruvate</keyword>
<dbReference type="InterPro" id="IPR050722">
    <property type="entry name" value="Pyruvate:ferred/Flavod_OxRd"/>
</dbReference>
<dbReference type="KEGG" id="ddz:DSYM_15130"/>